<dbReference type="AlphaFoldDB" id="A0A654M0Z0"/>
<accession>A0A654M0Z0</accession>
<keyword evidence="2" id="KW-0479">Metal-binding</keyword>
<dbReference type="SMART" id="SM00460">
    <property type="entry name" value="TGc"/>
    <property type="match status" value="1"/>
</dbReference>
<dbReference type="PANTHER" id="PTHR12143">
    <property type="entry name" value="PEPTIDE N-GLYCANASE PNGASE -RELATED"/>
    <property type="match status" value="1"/>
</dbReference>
<gene>
    <name evidence="5" type="ORF">NMY3_03223</name>
</gene>
<dbReference type="GO" id="GO:0005829">
    <property type="term" value="C:cytosol"/>
    <property type="evidence" value="ECO:0007669"/>
    <property type="project" value="TreeGrafter"/>
</dbReference>
<dbReference type="RefSeq" id="WP_196816479.1">
    <property type="nucleotide sequence ID" value="NZ_CP012850.1"/>
</dbReference>
<organism evidence="5 6">
    <name type="scientific">Candidatus Nitrosocosmicus oleophilus</name>
    <dbReference type="NCBI Taxonomy" id="1353260"/>
    <lineage>
        <taxon>Archaea</taxon>
        <taxon>Nitrososphaerota</taxon>
        <taxon>Nitrososphaeria</taxon>
        <taxon>Nitrososphaerales</taxon>
        <taxon>Nitrososphaeraceae</taxon>
        <taxon>Candidatus Nitrosocosmicus</taxon>
    </lineage>
</organism>
<dbReference type="Gene3D" id="3.10.620.30">
    <property type="match status" value="1"/>
</dbReference>
<comment type="similarity">
    <text evidence="1">Belongs to the transglutaminase-like superfamily. PNGase family.</text>
</comment>
<dbReference type="GO" id="GO:0006516">
    <property type="term" value="P:glycoprotein catabolic process"/>
    <property type="evidence" value="ECO:0007669"/>
    <property type="project" value="TreeGrafter"/>
</dbReference>
<evidence type="ECO:0000256" key="1">
    <source>
        <dbReference type="ARBA" id="ARBA00009390"/>
    </source>
</evidence>
<feature type="domain" description="Transglutaminase-like" evidence="4">
    <location>
        <begin position="132"/>
        <end position="185"/>
    </location>
</feature>
<protein>
    <submittedName>
        <fullName evidence="5">Transglutaminase-like superfamily protein</fullName>
    </submittedName>
</protein>
<sequence>MLNFFDLANSGLPYPITKDTLVLYKQVSKQYLDRYLLESIRMLVPIKIKNKFEGAVGGKLDLKIPMALLLYWFKHDFMKWMDKSPVCPSCNISLSLRYVKGNSWIVRSVEYYDCPQCSFTLAFPRYGEIENIAFNRIGRCSEWSFLFGAILSSLSIQSRIVHDFLDHCWNEALIEEKWIHVDSTLEYPISVNNPHYYEQNWNKKYQYVLAFSGTEIEDVTKNYSVNWETILQQRKKRKNSDMSRIIDYYEKI</sequence>
<reference evidence="6" key="1">
    <citation type="submission" date="2015-10" db="EMBL/GenBank/DDBJ databases">
        <title>Niche specialization of a soil ammonia-oxidizing archaeon, Candidatus Nitrosocosmicus oleophilus.</title>
        <authorList>
            <person name="Jung M.-Y."/>
            <person name="Rhee S.-K."/>
        </authorList>
    </citation>
    <scope>NUCLEOTIDE SEQUENCE [LARGE SCALE GENOMIC DNA]</scope>
    <source>
        <strain evidence="6">MY3</strain>
    </source>
</reference>
<dbReference type="Pfam" id="PF01841">
    <property type="entry name" value="Transglut_core"/>
    <property type="match status" value="1"/>
</dbReference>
<dbReference type="GO" id="GO:0046872">
    <property type="term" value="F:metal ion binding"/>
    <property type="evidence" value="ECO:0007669"/>
    <property type="project" value="UniProtKB-KW"/>
</dbReference>
<dbReference type="SUPFAM" id="SSF54001">
    <property type="entry name" value="Cysteine proteinases"/>
    <property type="match status" value="1"/>
</dbReference>
<name>A0A654M0Z0_9ARCH</name>
<evidence type="ECO:0000313" key="6">
    <source>
        <dbReference type="Proteomes" id="UP000058925"/>
    </source>
</evidence>
<dbReference type="InterPro" id="IPR050883">
    <property type="entry name" value="PNGase"/>
</dbReference>
<dbReference type="GO" id="GO:0000224">
    <property type="term" value="F:peptide-N4-(N-acetyl-beta-glucosaminyl)asparagine amidase activity"/>
    <property type="evidence" value="ECO:0007669"/>
    <property type="project" value="TreeGrafter"/>
</dbReference>
<dbReference type="GeneID" id="60423078"/>
<dbReference type="Proteomes" id="UP000058925">
    <property type="component" value="Chromosome"/>
</dbReference>
<evidence type="ECO:0000256" key="3">
    <source>
        <dbReference type="ARBA" id="ARBA00022833"/>
    </source>
</evidence>
<dbReference type="InterPro" id="IPR038765">
    <property type="entry name" value="Papain-like_cys_pep_sf"/>
</dbReference>
<dbReference type="InterPro" id="IPR002931">
    <property type="entry name" value="Transglutaminase-like"/>
</dbReference>
<dbReference type="KEGG" id="taa:NMY3_03223"/>
<dbReference type="EMBL" id="CP012850">
    <property type="protein sequence ID" value="ALI37408.1"/>
    <property type="molecule type" value="Genomic_DNA"/>
</dbReference>
<dbReference type="OrthoDB" id="10493at2157"/>
<evidence type="ECO:0000259" key="4">
    <source>
        <dbReference type="SMART" id="SM00460"/>
    </source>
</evidence>
<keyword evidence="3" id="KW-0862">Zinc</keyword>
<proteinExistence type="inferred from homology"/>
<dbReference type="PANTHER" id="PTHR12143:SF19">
    <property type="entry name" value="PEPTIDE-N(4)-(N-ACETYL-BETA-GLUCOSAMINYL)ASPARAGINE AMIDASE"/>
    <property type="match status" value="1"/>
</dbReference>
<evidence type="ECO:0000256" key="2">
    <source>
        <dbReference type="ARBA" id="ARBA00022723"/>
    </source>
</evidence>
<keyword evidence="6" id="KW-1185">Reference proteome</keyword>
<evidence type="ECO:0000313" key="5">
    <source>
        <dbReference type="EMBL" id="ALI37408.1"/>
    </source>
</evidence>